<dbReference type="Gene3D" id="3.40.630.10">
    <property type="entry name" value="Zn peptidases"/>
    <property type="match status" value="1"/>
</dbReference>
<dbReference type="InterPro" id="IPR040234">
    <property type="entry name" value="QC/QCL"/>
</dbReference>
<dbReference type="EMBL" id="KV454211">
    <property type="protein sequence ID" value="ODQ58587.1"/>
    <property type="molecule type" value="Genomic_DNA"/>
</dbReference>
<name>A0A1E3P0Z2_WICAA</name>
<dbReference type="SUPFAM" id="SSF53187">
    <property type="entry name" value="Zn-dependent exopeptidases"/>
    <property type="match status" value="1"/>
</dbReference>
<keyword evidence="3" id="KW-0479">Metal-binding</keyword>
<dbReference type="PANTHER" id="PTHR12283:SF6">
    <property type="entry name" value="GLUTAMINYL-PEPTIDE CYCLOTRANSFERASE-RELATED"/>
    <property type="match status" value="1"/>
</dbReference>
<dbReference type="GeneID" id="30197814"/>
<sequence>NHFMHLNKTRVPGSKESIEVQNYITNHFQTLDEATDGGIPWEVELDNFQENGYNFTNLVFSKDPVYSTNTDKSTKYIVIAAHYDSLIQPKGFIGAIDSAVSCGILLDLAESISQSIDDIFQDFAYDMNIGIKFVFFDGEEAIERWSPEDSIYGARHLFSKWKGQSIINQIELFLLLDLLGAPDVNYVPSYFSATHDNYNDLSLLENKLIHFFPSLFDTSQSTSQSYQNKFLAPPAENFKRENNGFIEDDHIPFWKAGVPVLHLIPDVFPKQWHTIDDDFNHVDLQAIQRWNMLLTAYILEYL</sequence>
<keyword evidence="3" id="KW-0862">Zinc</keyword>
<dbReference type="Proteomes" id="UP000094112">
    <property type="component" value="Unassembled WGS sequence"/>
</dbReference>
<dbReference type="GO" id="GO:0006508">
    <property type="term" value="P:proteolysis"/>
    <property type="evidence" value="ECO:0007669"/>
    <property type="project" value="UniProtKB-KW"/>
</dbReference>
<dbReference type="OrthoDB" id="3907302at2759"/>
<reference evidence="5 6" key="1">
    <citation type="journal article" date="2016" name="Proc. Natl. Acad. Sci. U.S.A.">
        <title>Comparative genomics of biotechnologically important yeasts.</title>
        <authorList>
            <person name="Riley R."/>
            <person name="Haridas S."/>
            <person name="Wolfe K.H."/>
            <person name="Lopes M.R."/>
            <person name="Hittinger C.T."/>
            <person name="Goeker M."/>
            <person name="Salamov A.A."/>
            <person name="Wisecaver J.H."/>
            <person name="Long T.M."/>
            <person name="Calvey C.H."/>
            <person name="Aerts A.L."/>
            <person name="Barry K.W."/>
            <person name="Choi C."/>
            <person name="Clum A."/>
            <person name="Coughlan A.Y."/>
            <person name="Deshpande S."/>
            <person name="Douglass A.P."/>
            <person name="Hanson S.J."/>
            <person name="Klenk H.-P."/>
            <person name="LaButti K.M."/>
            <person name="Lapidus A."/>
            <person name="Lindquist E.A."/>
            <person name="Lipzen A.M."/>
            <person name="Meier-Kolthoff J.P."/>
            <person name="Ohm R.A."/>
            <person name="Otillar R.P."/>
            <person name="Pangilinan J.L."/>
            <person name="Peng Y."/>
            <person name="Rokas A."/>
            <person name="Rosa C.A."/>
            <person name="Scheuner C."/>
            <person name="Sibirny A.A."/>
            <person name="Slot J.C."/>
            <person name="Stielow J.B."/>
            <person name="Sun H."/>
            <person name="Kurtzman C.P."/>
            <person name="Blackwell M."/>
            <person name="Grigoriev I.V."/>
            <person name="Jeffries T.W."/>
        </authorList>
    </citation>
    <scope>NUCLEOTIDE SEQUENCE [LARGE SCALE GENOMIC DNA]</scope>
    <source>
        <strain evidence="6">ATCC 58044 / CBS 1984 / NCYC 433 / NRRL Y-366-8</strain>
    </source>
</reference>
<proteinExistence type="inferred from homology"/>
<feature type="non-terminal residue" evidence="5">
    <location>
        <position position="1"/>
    </location>
</feature>
<feature type="non-terminal residue" evidence="5">
    <location>
        <position position="302"/>
    </location>
</feature>
<keyword evidence="3" id="KW-0378">Hydrolase</keyword>
<dbReference type="AlphaFoldDB" id="A0A1E3P0Z2"/>
<keyword evidence="2" id="KW-0012">Acyltransferase</keyword>
<evidence type="ECO:0000256" key="3">
    <source>
        <dbReference type="RuleBase" id="RU361240"/>
    </source>
</evidence>
<evidence type="ECO:0000313" key="6">
    <source>
        <dbReference type="Proteomes" id="UP000094112"/>
    </source>
</evidence>
<dbReference type="InterPro" id="IPR007484">
    <property type="entry name" value="Peptidase_M28"/>
</dbReference>
<dbReference type="PANTHER" id="PTHR12283">
    <property type="entry name" value="GLUTAMINYL-PEPTIDE CYCLOTRANSFERASE"/>
    <property type="match status" value="1"/>
</dbReference>
<keyword evidence="3" id="KW-0645">Protease</keyword>
<dbReference type="RefSeq" id="XP_019037794.1">
    <property type="nucleotide sequence ID" value="XM_019180568.1"/>
</dbReference>
<dbReference type="EC" id="3.4.-.-" evidence="3"/>
<protein>
    <recommendedName>
        <fullName evidence="3">Peptide hydrolase</fullName>
        <ecNumber evidence="3">3.4.-.-</ecNumber>
    </recommendedName>
</protein>
<accession>A0A1E3P0Z2</accession>
<gene>
    <name evidence="5" type="ORF">WICANDRAFT_13290</name>
</gene>
<dbReference type="GO" id="GO:0008233">
    <property type="term" value="F:peptidase activity"/>
    <property type="evidence" value="ECO:0007669"/>
    <property type="project" value="UniProtKB-KW"/>
</dbReference>
<evidence type="ECO:0000256" key="2">
    <source>
        <dbReference type="ARBA" id="ARBA00023315"/>
    </source>
</evidence>
<evidence type="ECO:0000259" key="4">
    <source>
        <dbReference type="Pfam" id="PF04389"/>
    </source>
</evidence>
<dbReference type="GO" id="GO:0016603">
    <property type="term" value="F:glutaminyl-peptide cyclotransferase activity"/>
    <property type="evidence" value="ECO:0007669"/>
    <property type="project" value="TreeGrafter"/>
</dbReference>
<dbReference type="STRING" id="683960.A0A1E3P0Z2"/>
<keyword evidence="6" id="KW-1185">Reference proteome</keyword>
<evidence type="ECO:0000313" key="5">
    <source>
        <dbReference type="EMBL" id="ODQ58587.1"/>
    </source>
</evidence>
<keyword evidence="1" id="KW-0808">Transferase</keyword>
<dbReference type="Pfam" id="PF04389">
    <property type="entry name" value="Peptidase_M28"/>
    <property type="match status" value="1"/>
</dbReference>
<dbReference type="GO" id="GO:0008270">
    <property type="term" value="F:zinc ion binding"/>
    <property type="evidence" value="ECO:0007669"/>
    <property type="project" value="TreeGrafter"/>
</dbReference>
<organism evidence="5 6">
    <name type="scientific">Wickerhamomyces anomalus (strain ATCC 58044 / CBS 1984 / NCYC 433 / NRRL Y-366-8)</name>
    <name type="common">Yeast</name>
    <name type="synonym">Hansenula anomala</name>
    <dbReference type="NCBI Taxonomy" id="683960"/>
    <lineage>
        <taxon>Eukaryota</taxon>
        <taxon>Fungi</taxon>
        <taxon>Dikarya</taxon>
        <taxon>Ascomycota</taxon>
        <taxon>Saccharomycotina</taxon>
        <taxon>Saccharomycetes</taxon>
        <taxon>Phaffomycetales</taxon>
        <taxon>Wickerhamomycetaceae</taxon>
        <taxon>Wickerhamomyces</taxon>
    </lineage>
</organism>
<comment type="similarity">
    <text evidence="3">Belongs to the peptidase M28 family.</text>
</comment>
<feature type="domain" description="Peptidase M28" evidence="4">
    <location>
        <begin position="70"/>
        <end position="297"/>
    </location>
</feature>
<evidence type="ECO:0000256" key="1">
    <source>
        <dbReference type="ARBA" id="ARBA00022679"/>
    </source>
</evidence>